<dbReference type="AlphaFoldDB" id="A0A445C3L7"/>
<dbReference type="PIRSF" id="PIRSF015417">
    <property type="entry name" value="T31B5_30_vWA"/>
    <property type="match status" value="1"/>
</dbReference>
<dbReference type="EMBL" id="SDMP01000007">
    <property type="protein sequence ID" value="RYR45490.1"/>
    <property type="molecule type" value="Genomic_DNA"/>
</dbReference>
<dbReference type="Proteomes" id="UP000289738">
    <property type="component" value="Chromosome A07"/>
</dbReference>
<comment type="caution">
    <text evidence="3">The sequence shown here is derived from an EMBL/GenBank/DDBJ whole genome shotgun (WGS) entry which is preliminary data.</text>
</comment>
<evidence type="ECO:0000259" key="2">
    <source>
        <dbReference type="Pfam" id="PF11443"/>
    </source>
</evidence>
<organism evidence="3 4">
    <name type="scientific">Arachis hypogaea</name>
    <name type="common">Peanut</name>
    <dbReference type="NCBI Taxonomy" id="3818"/>
    <lineage>
        <taxon>Eukaryota</taxon>
        <taxon>Viridiplantae</taxon>
        <taxon>Streptophyta</taxon>
        <taxon>Embryophyta</taxon>
        <taxon>Tracheophyta</taxon>
        <taxon>Spermatophyta</taxon>
        <taxon>Magnoliopsida</taxon>
        <taxon>eudicotyledons</taxon>
        <taxon>Gunneridae</taxon>
        <taxon>Pentapetalae</taxon>
        <taxon>rosids</taxon>
        <taxon>fabids</taxon>
        <taxon>Fabales</taxon>
        <taxon>Fabaceae</taxon>
        <taxon>Papilionoideae</taxon>
        <taxon>50 kb inversion clade</taxon>
        <taxon>dalbergioids sensu lato</taxon>
        <taxon>Dalbergieae</taxon>
        <taxon>Pterocarpus clade</taxon>
        <taxon>Arachis</taxon>
    </lineage>
</organism>
<evidence type="ECO:0000256" key="1">
    <source>
        <dbReference type="SAM" id="MobiDB-lite"/>
    </source>
</evidence>
<dbReference type="InterPro" id="IPR058580">
    <property type="entry name" value="DUF2828"/>
</dbReference>
<proteinExistence type="predicted"/>
<name>A0A445C3L7_ARAHY</name>
<dbReference type="STRING" id="3818.A0A445C3L7"/>
<evidence type="ECO:0000313" key="3">
    <source>
        <dbReference type="EMBL" id="RYR45490.1"/>
    </source>
</evidence>
<accession>A0A445C3L7</accession>
<feature type="domain" description="DUF2828" evidence="2">
    <location>
        <begin position="38"/>
        <end position="195"/>
    </location>
</feature>
<reference evidence="3 4" key="1">
    <citation type="submission" date="2019-01" db="EMBL/GenBank/DDBJ databases">
        <title>Sequencing of cultivated peanut Arachis hypogaea provides insights into genome evolution and oil improvement.</title>
        <authorList>
            <person name="Chen X."/>
        </authorList>
    </citation>
    <scope>NUCLEOTIDE SEQUENCE [LARGE SCALE GENOMIC DNA]</scope>
    <source>
        <strain evidence="4">cv. Fuhuasheng</strain>
        <tissue evidence="3">Leaves</tissue>
    </source>
</reference>
<dbReference type="Pfam" id="PF11443">
    <property type="entry name" value="DUF2828"/>
    <property type="match status" value="1"/>
</dbReference>
<gene>
    <name evidence="3" type="ORF">Ahy_A07g031320</name>
</gene>
<sequence length="212" mass="24242">MATLLGPPELSNYNRKSKAQPHPTSAAATTTKPPMGLTENHSATFLSSGNPCLDFFFHVVPDTPYDSLRKRLDVAWAHNPLTTLKLICNLRGVRGTGKTDREGFYTAATWLFSNHPKTLAANVPSFAEFGYFKDLPEILYRVLKGSGVRKNQKEQWRNVKGSTKRNRLKKMMETDAFHLRRRTRNLRIASNKESRKKKPFHHFLVDLKLVEF</sequence>
<keyword evidence="4" id="KW-1185">Reference proteome</keyword>
<dbReference type="PANTHER" id="PTHR31373:SF17">
    <property type="entry name" value="OS06G0652100 PROTEIN"/>
    <property type="match status" value="1"/>
</dbReference>
<feature type="compositionally biased region" description="Low complexity" evidence="1">
    <location>
        <begin position="20"/>
        <end position="34"/>
    </location>
</feature>
<dbReference type="Gramene" id="arahy.Tifrunner.gnm2.ann2.Ah07g037300.1">
    <property type="protein sequence ID" value="arahy.Tifrunner.gnm2.ann2.Ah07g037300.1-CDS-1"/>
    <property type="gene ID" value="arahy.Tifrunner.gnm2.ann2.Ah07g037300"/>
</dbReference>
<feature type="region of interest" description="Disordered" evidence="1">
    <location>
        <begin position="1"/>
        <end position="41"/>
    </location>
</feature>
<dbReference type="InterPro" id="IPR011205">
    <property type="entry name" value="UCP015417_vWA"/>
</dbReference>
<dbReference type="PANTHER" id="PTHR31373">
    <property type="entry name" value="OS06G0652100 PROTEIN"/>
    <property type="match status" value="1"/>
</dbReference>
<protein>
    <recommendedName>
        <fullName evidence="2">DUF2828 domain-containing protein</fullName>
    </recommendedName>
</protein>
<evidence type="ECO:0000313" key="4">
    <source>
        <dbReference type="Proteomes" id="UP000289738"/>
    </source>
</evidence>